<feature type="region of interest" description="Disordered" evidence="1">
    <location>
        <begin position="1"/>
        <end position="63"/>
    </location>
</feature>
<dbReference type="EMBL" id="LR743594">
    <property type="protein sequence ID" value="CAA2623727.1"/>
    <property type="molecule type" value="Genomic_DNA"/>
</dbReference>
<gene>
    <name evidence="2" type="ORF">SI7747_07009644</name>
</gene>
<dbReference type="AlphaFoldDB" id="A0A7I8IZM7"/>
<dbReference type="EMBL" id="CACRZD030000007">
    <property type="protein sequence ID" value="CAA6663259.1"/>
    <property type="molecule type" value="Genomic_DNA"/>
</dbReference>
<accession>A0A7I8IZM7</accession>
<name>A0A7I8IZM7_SPIIN</name>
<evidence type="ECO:0000256" key="1">
    <source>
        <dbReference type="SAM" id="MobiDB-lite"/>
    </source>
</evidence>
<organism evidence="2">
    <name type="scientific">Spirodela intermedia</name>
    <name type="common">Intermediate duckweed</name>
    <dbReference type="NCBI Taxonomy" id="51605"/>
    <lineage>
        <taxon>Eukaryota</taxon>
        <taxon>Viridiplantae</taxon>
        <taxon>Streptophyta</taxon>
        <taxon>Embryophyta</taxon>
        <taxon>Tracheophyta</taxon>
        <taxon>Spermatophyta</taxon>
        <taxon>Magnoliopsida</taxon>
        <taxon>Liliopsida</taxon>
        <taxon>Araceae</taxon>
        <taxon>Lemnoideae</taxon>
        <taxon>Spirodela</taxon>
    </lineage>
</organism>
<feature type="compositionally biased region" description="Polar residues" evidence="1">
    <location>
        <begin position="41"/>
        <end position="51"/>
    </location>
</feature>
<proteinExistence type="predicted"/>
<keyword evidence="3" id="KW-1185">Reference proteome</keyword>
<protein>
    <submittedName>
        <fullName evidence="2">Uncharacterized protein</fullName>
    </submittedName>
</protein>
<evidence type="ECO:0000313" key="2">
    <source>
        <dbReference type="EMBL" id="CAA2623727.1"/>
    </source>
</evidence>
<evidence type="ECO:0000313" key="3">
    <source>
        <dbReference type="Proteomes" id="UP001189122"/>
    </source>
</evidence>
<sequence length="63" mass="6861">MHSMSAASQGMTMGPSPGNPNSSLEISRSSRKTRVLMYAKGSTNRTRSLEYTTKLPLRGKEEG</sequence>
<dbReference type="Proteomes" id="UP001189122">
    <property type="component" value="Unassembled WGS sequence"/>
</dbReference>
<reference evidence="2 3" key="1">
    <citation type="submission" date="2019-12" db="EMBL/GenBank/DDBJ databases">
        <authorList>
            <person name="Scholz U."/>
            <person name="Mascher M."/>
            <person name="Fiebig A."/>
        </authorList>
    </citation>
    <scope>NUCLEOTIDE SEQUENCE</scope>
</reference>
<feature type="compositionally biased region" description="Polar residues" evidence="1">
    <location>
        <begin position="1"/>
        <end position="11"/>
    </location>
</feature>